<dbReference type="Proteomes" id="UP000184363">
    <property type="component" value="Unassembled WGS sequence"/>
</dbReference>
<keyword evidence="2" id="KW-0012">Acyltransferase</keyword>
<accession>A0A1M6VT01</accession>
<protein>
    <submittedName>
        <fullName evidence="4">Acetyltransferase (GNAT) family protein</fullName>
    </submittedName>
</protein>
<dbReference type="InterPro" id="IPR000182">
    <property type="entry name" value="GNAT_dom"/>
</dbReference>
<dbReference type="PROSITE" id="PS51186">
    <property type="entry name" value="GNAT"/>
    <property type="match status" value="1"/>
</dbReference>
<dbReference type="EMBL" id="FRAP01000013">
    <property type="protein sequence ID" value="SHK84416.1"/>
    <property type="molecule type" value="Genomic_DNA"/>
</dbReference>
<dbReference type="Gene3D" id="3.40.630.30">
    <property type="match status" value="1"/>
</dbReference>
<dbReference type="CDD" id="cd04301">
    <property type="entry name" value="NAT_SF"/>
    <property type="match status" value="1"/>
</dbReference>
<dbReference type="AlphaFoldDB" id="A0A1M6VT01"/>
<evidence type="ECO:0000313" key="4">
    <source>
        <dbReference type="EMBL" id="SHK84416.1"/>
    </source>
</evidence>
<keyword evidence="5" id="KW-1185">Reference proteome</keyword>
<sequence>MRLAALRNAPTAFASTYAREIRLSDDEWRALLGPDRAWFAAGEVGLAAGHPSWTGVPGRVDLVSMWVHPDHRGRGLAGELAAAVLGWARSVGAAEVELWVVDGNDAAARAYAKAGFAPTGRSQPLPSHPELTEREWLLRL</sequence>
<evidence type="ECO:0000256" key="2">
    <source>
        <dbReference type="ARBA" id="ARBA00023315"/>
    </source>
</evidence>
<evidence type="ECO:0000256" key="1">
    <source>
        <dbReference type="ARBA" id="ARBA00022679"/>
    </source>
</evidence>
<dbReference type="GO" id="GO:0016747">
    <property type="term" value="F:acyltransferase activity, transferring groups other than amino-acyl groups"/>
    <property type="evidence" value="ECO:0007669"/>
    <property type="project" value="InterPro"/>
</dbReference>
<evidence type="ECO:0000259" key="3">
    <source>
        <dbReference type="PROSITE" id="PS51186"/>
    </source>
</evidence>
<evidence type="ECO:0000313" key="5">
    <source>
        <dbReference type="Proteomes" id="UP000184363"/>
    </source>
</evidence>
<reference evidence="4 5" key="1">
    <citation type="submission" date="2016-11" db="EMBL/GenBank/DDBJ databases">
        <authorList>
            <person name="Jaros S."/>
            <person name="Januszkiewicz K."/>
            <person name="Wedrychowicz H."/>
        </authorList>
    </citation>
    <scope>NUCLEOTIDE SEQUENCE [LARGE SCALE GENOMIC DNA]</scope>
    <source>
        <strain evidence="4 5">DSM 43832</strain>
    </source>
</reference>
<keyword evidence="1 4" id="KW-0808">Transferase</keyword>
<organism evidence="4 5">
    <name type="scientific">Pseudonocardia thermophila</name>
    <dbReference type="NCBI Taxonomy" id="1848"/>
    <lineage>
        <taxon>Bacteria</taxon>
        <taxon>Bacillati</taxon>
        <taxon>Actinomycetota</taxon>
        <taxon>Actinomycetes</taxon>
        <taxon>Pseudonocardiales</taxon>
        <taxon>Pseudonocardiaceae</taxon>
        <taxon>Pseudonocardia</taxon>
    </lineage>
</organism>
<dbReference type="RefSeq" id="WP_200803970.1">
    <property type="nucleotide sequence ID" value="NZ_CALGVN010000006.1"/>
</dbReference>
<dbReference type="STRING" id="1848.SAMN05443637_11329"/>
<proteinExistence type="predicted"/>
<dbReference type="SUPFAM" id="SSF55729">
    <property type="entry name" value="Acyl-CoA N-acyltransferases (Nat)"/>
    <property type="match status" value="1"/>
</dbReference>
<gene>
    <name evidence="4" type="ORF">SAMN05443637_11329</name>
</gene>
<feature type="domain" description="N-acetyltransferase" evidence="3">
    <location>
        <begin position="1"/>
        <end position="140"/>
    </location>
</feature>
<dbReference type="InterPro" id="IPR050832">
    <property type="entry name" value="Bact_Acetyltransf"/>
</dbReference>
<dbReference type="Pfam" id="PF00583">
    <property type="entry name" value="Acetyltransf_1"/>
    <property type="match status" value="1"/>
</dbReference>
<name>A0A1M6VT01_PSETH</name>
<dbReference type="InterPro" id="IPR016181">
    <property type="entry name" value="Acyl_CoA_acyltransferase"/>
</dbReference>
<dbReference type="PANTHER" id="PTHR43877">
    <property type="entry name" value="AMINOALKYLPHOSPHONATE N-ACETYLTRANSFERASE-RELATED-RELATED"/>
    <property type="match status" value="1"/>
</dbReference>